<comment type="similarity">
    <text evidence="2 7">Belongs to the FlgA family.</text>
</comment>
<sequence>MLKYIFSSLFFYCFSFLSYLPLANATTDQYQVIEEFAESFIKAQLPSSQNERVSIEVTKIDRRIAVTQCEGNISAALVGNKSLQRSATVKISCDSTDNWQLYVPLKIIRLVPVVISNRPLSKGSLLAKNNTKIEYMNRVLLRSGYISDLAFVNRARLKRPLSAEQIISTRDICLVCKGESVTITSSVGNLTVKTDGVALANGILDEKIKVRNSKSKRTVSGIVQAAGTIQINY</sequence>
<dbReference type="InterPro" id="IPR017585">
    <property type="entry name" value="SAF_FlgA"/>
</dbReference>
<dbReference type="GO" id="GO:0044780">
    <property type="term" value="P:bacterial-type flagellum assembly"/>
    <property type="evidence" value="ECO:0007669"/>
    <property type="project" value="InterPro"/>
</dbReference>
<dbReference type="Gene3D" id="2.30.30.760">
    <property type="match status" value="1"/>
</dbReference>
<proteinExistence type="inferred from homology"/>
<dbReference type="Gene3D" id="3.90.1210.10">
    <property type="entry name" value="Antifreeze-like/N-acetylneuraminic acid synthase C-terminal domain"/>
    <property type="match status" value="1"/>
</dbReference>
<keyword evidence="7" id="KW-1005">Bacterial flagellum biogenesis</keyword>
<evidence type="ECO:0000256" key="1">
    <source>
        <dbReference type="ARBA" id="ARBA00004418"/>
    </source>
</evidence>
<dbReference type="STRING" id="80854.MVIS_3464"/>
<reference evidence="9 11" key="1">
    <citation type="submission" date="2016-11" db="EMBL/GenBank/DDBJ databases">
        <authorList>
            <person name="Klemetsen T."/>
        </authorList>
    </citation>
    <scope>NUCLEOTIDE SEQUENCE [LARGE SCALE GENOMIC DNA]</scope>
    <source>
        <strain evidence="9">MT 2528</strain>
    </source>
</reference>
<dbReference type="RefSeq" id="WP_045111475.1">
    <property type="nucleotide sequence ID" value="NZ_CAWQZC010000118.1"/>
</dbReference>
<evidence type="ECO:0000256" key="7">
    <source>
        <dbReference type="RuleBase" id="RU362063"/>
    </source>
</evidence>
<dbReference type="EMBL" id="FPLD01000051">
    <property type="protein sequence ID" value="SGY95881.1"/>
    <property type="molecule type" value="Genomic_DNA"/>
</dbReference>
<evidence type="ECO:0000256" key="2">
    <source>
        <dbReference type="ARBA" id="ARBA00010474"/>
    </source>
</evidence>
<dbReference type="SMART" id="SM00858">
    <property type="entry name" value="SAF"/>
    <property type="match status" value="1"/>
</dbReference>
<dbReference type="InterPro" id="IPR039246">
    <property type="entry name" value="Flagellar_FlgA"/>
</dbReference>
<dbReference type="Proteomes" id="UP000183794">
    <property type="component" value="Unassembled WGS sequence"/>
</dbReference>
<gene>
    <name evidence="9" type="ORF">MT2528_1580</name>
    <name evidence="10" type="ORF">NVI5450_1779</name>
</gene>
<evidence type="ECO:0000259" key="8">
    <source>
        <dbReference type="SMART" id="SM00858"/>
    </source>
</evidence>
<dbReference type="EMBL" id="FPLJ01000039">
    <property type="protein sequence ID" value="SGY88720.1"/>
    <property type="molecule type" value="Genomic_DNA"/>
</dbReference>
<keyword evidence="5 7" id="KW-0574">Periplasm</keyword>
<feature type="domain" description="SAF" evidence="8">
    <location>
        <begin position="111"/>
        <end position="173"/>
    </location>
</feature>
<evidence type="ECO:0000313" key="10">
    <source>
        <dbReference type="EMBL" id="SGY95881.1"/>
    </source>
</evidence>
<dbReference type="CDD" id="cd11614">
    <property type="entry name" value="SAF_CpaB_FlgA_like"/>
    <property type="match status" value="1"/>
</dbReference>
<organism evidence="10 12">
    <name type="scientific">Moritella viscosa</name>
    <dbReference type="NCBI Taxonomy" id="80854"/>
    <lineage>
        <taxon>Bacteria</taxon>
        <taxon>Pseudomonadati</taxon>
        <taxon>Pseudomonadota</taxon>
        <taxon>Gammaproteobacteria</taxon>
        <taxon>Alteromonadales</taxon>
        <taxon>Moritellaceae</taxon>
        <taxon>Moritella</taxon>
    </lineage>
</organism>
<evidence type="ECO:0000256" key="5">
    <source>
        <dbReference type="ARBA" id="ARBA00022764"/>
    </source>
</evidence>
<accession>A0A090IFR7</accession>
<keyword evidence="10" id="KW-0969">Cilium</keyword>
<name>A0A090IFR7_9GAMM</name>
<keyword evidence="4 7" id="KW-0732">Signal</keyword>
<reference evidence="10 12" key="2">
    <citation type="submission" date="2016-11" db="EMBL/GenBank/DDBJ databases">
        <authorList>
            <person name="Jaros S."/>
            <person name="Januszkiewicz K."/>
            <person name="Wedrychowicz H."/>
        </authorList>
    </citation>
    <scope>NUCLEOTIDE SEQUENCE [LARGE SCALE GENOMIC DNA]</scope>
    <source>
        <strain evidence="10">NVI 5450</strain>
    </source>
</reference>
<keyword evidence="10" id="KW-0282">Flagellum</keyword>
<dbReference type="Pfam" id="PF13144">
    <property type="entry name" value="ChapFlgA"/>
    <property type="match status" value="1"/>
</dbReference>
<feature type="signal peptide" evidence="7">
    <location>
        <begin position="1"/>
        <end position="25"/>
    </location>
</feature>
<keyword evidence="11" id="KW-1185">Reference proteome</keyword>
<evidence type="ECO:0000256" key="3">
    <source>
        <dbReference type="ARBA" id="ARBA00014754"/>
    </source>
</evidence>
<dbReference type="Proteomes" id="UP000182660">
    <property type="component" value="Unassembled WGS sequence"/>
</dbReference>
<dbReference type="GeneID" id="61295462"/>
<dbReference type="OrthoDB" id="5729023at2"/>
<dbReference type="PATRIC" id="fig|80854.5.peg.3663"/>
<dbReference type="KEGG" id="mvs:MVIS_3464"/>
<evidence type="ECO:0000313" key="9">
    <source>
        <dbReference type="EMBL" id="SGY88720.1"/>
    </source>
</evidence>
<evidence type="ECO:0000256" key="6">
    <source>
        <dbReference type="ARBA" id="ARBA00025643"/>
    </source>
</evidence>
<comment type="subcellular location">
    <subcellularLocation>
        <location evidence="1 7">Periplasm</location>
    </subcellularLocation>
</comment>
<protein>
    <recommendedName>
        <fullName evidence="3 7">Flagella basal body P-ring formation protein FlgA</fullName>
    </recommendedName>
</protein>
<feature type="chain" id="PRO_5015017679" description="Flagella basal body P-ring formation protein FlgA" evidence="7">
    <location>
        <begin position="26"/>
        <end position="233"/>
    </location>
</feature>
<dbReference type="PANTHER" id="PTHR36307:SF1">
    <property type="entry name" value="FLAGELLA BASAL BODY P-RING FORMATION PROTEIN FLGA"/>
    <property type="match status" value="1"/>
</dbReference>
<evidence type="ECO:0000313" key="12">
    <source>
        <dbReference type="Proteomes" id="UP000183794"/>
    </source>
</evidence>
<dbReference type="AlphaFoldDB" id="A0A090IFR7"/>
<keyword evidence="10" id="KW-0966">Cell projection</keyword>
<evidence type="ECO:0000313" key="11">
    <source>
        <dbReference type="Proteomes" id="UP000182660"/>
    </source>
</evidence>
<evidence type="ECO:0000256" key="4">
    <source>
        <dbReference type="ARBA" id="ARBA00022729"/>
    </source>
</evidence>
<dbReference type="Pfam" id="PF17656">
    <property type="entry name" value="ChapFlgA_N"/>
    <property type="match status" value="1"/>
</dbReference>
<dbReference type="HOGENOM" id="CLU_070510_4_1_6"/>
<dbReference type="NCBIfam" id="TIGR03170">
    <property type="entry name" value="flgA_cterm"/>
    <property type="match status" value="1"/>
</dbReference>
<dbReference type="InterPro" id="IPR041231">
    <property type="entry name" value="FlgA_N"/>
</dbReference>
<dbReference type="PANTHER" id="PTHR36307">
    <property type="entry name" value="FLAGELLA BASAL BODY P-RING FORMATION PROTEIN FLGA"/>
    <property type="match status" value="1"/>
</dbReference>
<comment type="function">
    <text evidence="6 7">Involved in the assembly process of the P-ring formation. It may associate with FlgF on the rod constituting a structure essential for the P-ring assembly or may act as a modulator protein for the P-ring assembly.</text>
</comment>
<dbReference type="GO" id="GO:0042597">
    <property type="term" value="C:periplasmic space"/>
    <property type="evidence" value="ECO:0007669"/>
    <property type="project" value="UniProtKB-SubCell"/>
</dbReference>
<dbReference type="InterPro" id="IPR013974">
    <property type="entry name" value="SAF"/>
</dbReference>